<dbReference type="Gene3D" id="3.40.50.10860">
    <property type="entry name" value="Leucine Dehydrogenase, chain A, domain 1"/>
    <property type="match status" value="1"/>
</dbReference>
<comment type="caution">
    <text evidence="5">The sequence shown here is derived from an EMBL/GenBank/DDBJ whole genome shotgun (WGS) entry which is preliminary data.</text>
</comment>
<dbReference type="InterPro" id="IPR013708">
    <property type="entry name" value="Shikimate_DH-bd_N"/>
</dbReference>
<protein>
    <submittedName>
        <fullName evidence="5">Shikimate dehydrogenase family protein</fullName>
    </submittedName>
</protein>
<dbReference type="SUPFAM" id="SSF51735">
    <property type="entry name" value="NAD(P)-binding Rossmann-fold domains"/>
    <property type="match status" value="1"/>
</dbReference>
<reference evidence="6" key="1">
    <citation type="journal article" date="2019" name="Int. J. Syst. Evol. Microbiol.">
        <title>The Global Catalogue of Microorganisms (GCM) 10K type strain sequencing project: providing services to taxonomists for standard genome sequencing and annotation.</title>
        <authorList>
            <consortium name="The Broad Institute Genomics Platform"/>
            <consortium name="The Broad Institute Genome Sequencing Center for Infectious Disease"/>
            <person name="Wu L."/>
            <person name="Ma J."/>
        </authorList>
    </citation>
    <scope>NUCLEOTIDE SEQUENCE [LARGE SCALE GENOMIC DNA]</scope>
    <source>
        <strain evidence="6">CGMCC 4.7466</strain>
    </source>
</reference>
<dbReference type="PANTHER" id="PTHR21089:SF1">
    <property type="entry name" value="BIFUNCTIONAL 3-DEHYDROQUINATE DEHYDRATASE_SHIKIMATE DEHYDROGENASE, CHLOROPLASTIC"/>
    <property type="match status" value="1"/>
</dbReference>
<sequence length="246" mass="27644">MKKYGLIGYPLTHSFSKKYFSEKFEREGKRDCQYELYEIPEINQLPGLIASEKDLVGLNVTIPYKEKVIPFLDRLDPSCRAIGAVNCIKIREGQLVGFNTDYFGFKESLEKWLGKERPKALVLGTGGASKAVAEVLKDLGMDFLKVSRNAGIGDSVITYEQLYADKRILKDHLLIINTTPRGTYPNTGSMPDIPMDGLGNGHRVYDLVYNPEETLFMRAAAERGAATKNGMEMLHLQAEAAWNIWN</sequence>
<keyword evidence="2" id="KW-0560">Oxidoreductase</keyword>
<accession>A0ABV9SVW0</accession>
<dbReference type="InterPro" id="IPR046346">
    <property type="entry name" value="Aminoacid_DH-like_N_sf"/>
</dbReference>
<evidence type="ECO:0000256" key="3">
    <source>
        <dbReference type="ARBA" id="ARBA00023141"/>
    </source>
</evidence>
<dbReference type="InterPro" id="IPR036291">
    <property type="entry name" value="NAD(P)-bd_dom_sf"/>
</dbReference>
<evidence type="ECO:0000313" key="6">
    <source>
        <dbReference type="Proteomes" id="UP001595818"/>
    </source>
</evidence>
<dbReference type="Pfam" id="PF08501">
    <property type="entry name" value="Shikimate_dh_N"/>
    <property type="match status" value="1"/>
</dbReference>
<keyword evidence="3" id="KW-0028">Amino-acid biosynthesis</keyword>
<dbReference type="CDD" id="cd01065">
    <property type="entry name" value="NAD_bind_Shikimate_DH"/>
    <property type="match status" value="1"/>
</dbReference>
<evidence type="ECO:0000259" key="4">
    <source>
        <dbReference type="Pfam" id="PF08501"/>
    </source>
</evidence>
<name>A0ABV9SVW0_9BACT</name>
<dbReference type="SUPFAM" id="SSF53223">
    <property type="entry name" value="Aminoacid dehydrogenase-like, N-terminal domain"/>
    <property type="match status" value="1"/>
</dbReference>
<evidence type="ECO:0000256" key="1">
    <source>
        <dbReference type="ARBA" id="ARBA00004871"/>
    </source>
</evidence>
<evidence type="ECO:0000256" key="2">
    <source>
        <dbReference type="ARBA" id="ARBA00023002"/>
    </source>
</evidence>
<keyword evidence="6" id="KW-1185">Reference proteome</keyword>
<dbReference type="Proteomes" id="UP001595818">
    <property type="component" value="Unassembled WGS sequence"/>
</dbReference>
<feature type="domain" description="Shikimate dehydrogenase substrate binding N-terminal" evidence="4">
    <location>
        <begin position="6"/>
        <end position="88"/>
    </location>
</feature>
<organism evidence="5 6">
    <name type="scientific">Negadavirga shengliensis</name>
    <dbReference type="NCBI Taxonomy" id="1389218"/>
    <lineage>
        <taxon>Bacteria</taxon>
        <taxon>Pseudomonadati</taxon>
        <taxon>Bacteroidota</taxon>
        <taxon>Cytophagia</taxon>
        <taxon>Cytophagales</taxon>
        <taxon>Cyclobacteriaceae</taxon>
        <taxon>Negadavirga</taxon>
    </lineage>
</organism>
<dbReference type="RefSeq" id="WP_377061060.1">
    <property type="nucleotide sequence ID" value="NZ_JBHSJJ010000001.1"/>
</dbReference>
<dbReference type="PANTHER" id="PTHR21089">
    <property type="entry name" value="SHIKIMATE DEHYDROGENASE"/>
    <property type="match status" value="1"/>
</dbReference>
<dbReference type="InterPro" id="IPR022893">
    <property type="entry name" value="Shikimate_DH_fam"/>
</dbReference>
<dbReference type="EMBL" id="JBHSJJ010000001">
    <property type="protein sequence ID" value="MFC4870483.1"/>
    <property type="molecule type" value="Genomic_DNA"/>
</dbReference>
<keyword evidence="3" id="KW-0057">Aromatic amino acid biosynthesis</keyword>
<gene>
    <name evidence="5" type="ORF">ACFPFU_02210</name>
</gene>
<evidence type="ECO:0000313" key="5">
    <source>
        <dbReference type="EMBL" id="MFC4870483.1"/>
    </source>
</evidence>
<proteinExistence type="predicted"/>
<comment type="pathway">
    <text evidence="1">Metabolic intermediate biosynthesis; chorismate biosynthesis; chorismate from D-erythrose 4-phosphate and phosphoenolpyruvate: step 4/7.</text>
</comment>
<dbReference type="Gene3D" id="3.40.50.720">
    <property type="entry name" value="NAD(P)-binding Rossmann-like Domain"/>
    <property type="match status" value="1"/>
</dbReference>